<gene>
    <name evidence="1" type="ORF">CRV08_03875</name>
</gene>
<dbReference type="GO" id="GO:0004672">
    <property type="term" value="F:protein kinase activity"/>
    <property type="evidence" value="ECO:0007669"/>
    <property type="project" value="InterPro"/>
</dbReference>
<comment type="caution">
    <text evidence="1">The sequence shown here is derived from an EMBL/GenBank/DDBJ whole genome shotgun (WGS) entry which is preliminary data.</text>
</comment>
<organism evidence="1 2">
    <name type="scientific">Halarcobacter ebronensis</name>
    <dbReference type="NCBI Taxonomy" id="1462615"/>
    <lineage>
        <taxon>Bacteria</taxon>
        <taxon>Pseudomonadati</taxon>
        <taxon>Campylobacterota</taxon>
        <taxon>Epsilonproteobacteria</taxon>
        <taxon>Campylobacterales</taxon>
        <taxon>Arcobacteraceae</taxon>
        <taxon>Halarcobacter</taxon>
    </lineage>
</organism>
<dbReference type="Pfam" id="PF06293">
    <property type="entry name" value="Kdo"/>
    <property type="match status" value="1"/>
</dbReference>
<dbReference type="AlphaFoldDB" id="A0A4V1LRR9"/>
<dbReference type="EMBL" id="PDKJ01000003">
    <property type="protein sequence ID" value="RXJ69158.1"/>
    <property type="molecule type" value="Genomic_DNA"/>
</dbReference>
<evidence type="ECO:0008006" key="3">
    <source>
        <dbReference type="Google" id="ProtNLM"/>
    </source>
</evidence>
<reference evidence="1 2" key="1">
    <citation type="submission" date="2017-10" db="EMBL/GenBank/DDBJ databases">
        <title>Genomics of the genus Arcobacter.</title>
        <authorList>
            <person name="Perez-Cataluna A."/>
            <person name="Figueras M.J."/>
        </authorList>
    </citation>
    <scope>NUCLEOTIDE SEQUENCE [LARGE SCALE GENOMIC DNA]</scope>
    <source>
        <strain evidence="1 2">CECT 8993</strain>
    </source>
</reference>
<proteinExistence type="predicted"/>
<evidence type="ECO:0000313" key="2">
    <source>
        <dbReference type="Proteomes" id="UP000290172"/>
    </source>
</evidence>
<sequence>MSYRYIINIGCEKFKEFTLNIKNIFSENQQTIHKARNELKIFNFEQEELVVKSFKKPNLLNRLIYSYFRSSKAKKSYDNSIIIGDFTPKPVSYIEYFSYGLIEQSYFISQRFDYDFTIREPLIKSDFENKEEIFKSFANFSFKLHDRGIFHKDFSPGNILVKVLEEGYEFKIVDINRMKFMPLSLEKRLKNFSKLWAKNEDMKTIAQEYAKLMNEDEEKCIDLAIKFSQKHKDRINMKKRLRGIEVVD</sequence>
<dbReference type="RefSeq" id="WP_128979273.1">
    <property type="nucleotide sequence ID" value="NZ_PDKJ01000003.1"/>
</dbReference>
<dbReference type="SUPFAM" id="SSF56112">
    <property type="entry name" value="Protein kinase-like (PK-like)"/>
    <property type="match status" value="1"/>
</dbReference>
<dbReference type="InterPro" id="IPR008266">
    <property type="entry name" value="Tyr_kinase_AS"/>
</dbReference>
<dbReference type="InterPro" id="IPR011009">
    <property type="entry name" value="Kinase-like_dom_sf"/>
</dbReference>
<dbReference type="Proteomes" id="UP000290172">
    <property type="component" value="Unassembled WGS sequence"/>
</dbReference>
<accession>A0A4V1LRR9</accession>
<dbReference type="Gene3D" id="1.10.510.10">
    <property type="entry name" value="Transferase(Phosphotransferase) domain 1"/>
    <property type="match status" value="1"/>
</dbReference>
<dbReference type="PROSITE" id="PS00109">
    <property type="entry name" value="PROTEIN_KINASE_TYR"/>
    <property type="match status" value="1"/>
</dbReference>
<protein>
    <recommendedName>
        <fullName evidence="3">Protein kinase domain-containing protein</fullName>
    </recommendedName>
</protein>
<name>A0A4V1LRR9_9BACT</name>
<evidence type="ECO:0000313" key="1">
    <source>
        <dbReference type="EMBL" id="RXJ69158.1"/>
    </source>
</evidence>